<keyword evidence="1" id="KW-0812">Transmembrane</keyword>
<sequence>MNPQRKRMIISEIKYWKQNKLLPEHYCDFLITLYAQGQDEKEVKATEAILVKEKKKLERKIVLMTILAIIVSGGMFVFTQYPGWTLTLTAVVLFSFLLLTMRKSMIQMRIAPILYILASLMLLLMSLKLWVVFFDGHTMLLIGLLMLNCALWLFAGRMLKLQYFTISGAAGLLLIIVFLLVSF</sequence>
<feature type="transmembrane region" description="Helical" evidence="1">
    <location>
        <begin position="139"/>
        <end position="156"/>
    </location>
</feature>
<dbReference type="EMBL" id="JBEPME010000005">
    <property type="protein sequence ID" value="MET3658289.1"/>
    <property type="molecule type" value="Genomic_DNA"/>
</dbReference>
<feature type="transmembrane region" description="Helical" evidence="1">
    <location>
        <begin position="163"/>
        <end position="181"/>
    </location>
</feature>
<proteinExistence type="predicted"/>
<keyword evidence="1" id="KW-0472">Membrane</keyword>
<name>A0ABV2KB21_SPOPS</name>
<dbReference type="Proteomes" id="UP001549104">
    <property type="component" value="Unassembled WGS sequence"/>
</dbReference>
<reference evidence="2 3" key="1">
    <citation type="submission" date="2024-06" db="EMBL/GenBank/DDBJ databases">
        <title>Sorghum-associated microbial communities from plants grown in Nebraska, USA.</title>
        <authorList>
            <person name="Schachtman D."/>
        </authorList>
    </citation>
    <scope>NUCLEOTIDE SEQUENCE [LARGE SCALE GENOMIC DNA]</scope>
    <source>
        <strain evidence="2 3">1288</strain>
    </source>
</reference>
<protein>
    <recommendedName>
        <fullName evidence="4">DUF2157 domain-containing protein</fullName>
    </recommendedName>
</protein>
<comment type="caution">
    <text evidence="2">The sequence shown here is derived from an EMBL/GenBank/DDBJ whole genome shotgun (WGS) entry which is preliminary data.</text>
</comment>
<feature type="transmembrane region" description="Helical" evidence="1">
    <location>
        <begin position="113"/>
        <end position="133"/>
    </location>
</feature>
<feature type="transmembrane region" description="Helical" evidence="1">
    <location>
        <begin position="84"/>
        <end position="101"/>
    </location>
</feature>
<dbReference type="RefSeq" id="WP_354313932.1">
    <property type="nucleotide sequence ID" value="NZ_JBEPME010000005.1"/>
</dbReference>
<organism evidence="2 3">
    <name type="scientific">Sporosarcina psychrophila</name>
    <name type="common">Bacillus psychrophilus</name>
    <dbReference type="NCBI Taxonomy" id="1476"/>
    <lineage>
        <taxon>Bacteria</taxon>
        <taxon>Bacillati</taxon>
        <taxon>Bacillota</taxon>
        <taxon>Bacilli</taxon>
        <taxon>Bacillales</taxon>
        <taxon>Caryophanaceae</taxon>
        <taxon>Sporosarcina</taxon>
    </lineage>
</organism>
<gene>
    <name evidence="2" type="ORF">ABIC55_003406</name>
</gene>
<keyword evidence="1" id="KW-1133">Transmembrane helix</keyword>
<evidence type="ECO:0000313" key="3">
    <source>
        <dbReference type="Proteomes" id="UP001549104"/>
    </source>
</evidence>
<keyword evidence="3" id="KW-1185">Reference proteome</keyword>
<evidence type="ECO:0000313" key="2">
    <source>
        <dbReference type="EMBL" id="MET3658289.1"/>
    </source>
</evidence>
<accession>A0ABV2KB21</accession>
<evidence type="ECO:0008006" key="4">
    <source>
        <dbReference type="Google" id="ProtNLM"/>
    </source>
</evidence>
<feature type="transmembrane region" description="Helical" evidence="1">
    <location>
        <begin position="61"/>
        <end position="78"/>
    </location>
</feature>
<evidence type="ECO:0000256" key="1">
    <source>
        <dbReference type="SAM" id="Phobius"/>
    </source>
</evidence>